<name>A0ACD3A5T2_9AGAR</name>
<dbReference type="Proteomes" id="UP000308600">
    <property type="component" value="Unassembled WGS sequence"/>
</dbReference>
<sequence>MPFIDVSELTLLKEIVQETDANIRGTYGELVTFEESAEVLAGELGKIIGKAHNMRRKLERKMDFQSLIVERIVAACKDAEFVVLKAKIAALLLQRVSASEKYRDLEVRAHSFFDVLHSIVPPSFSATKKEPIIVSSDDKADLPKAKKFKDLGTVDVHNTDSDYSPSNGEGSPSVASTSSGGFGSLFDGEGLDDLAVTNGAPEVKVEST</sequence>
<evidence type="ECO:0000313" key="1">
    <source>
        <dbReference type="EMBL" id="TFK61238.1"/>
    </source>
</evidence>
<evidence type="ECO:0000313" key="2">
    <source>
        <dbReference type="Proteomes" id="UP000308600"/>
    </source>
</evidence>
<gene>
    <name evidence="1" type="ORF">BDN72DRAFT_904273</name>
</gene>
<accession>A0ACD3A5T2</accession>
<organism evidence="1 2">
    <name type="scientific">Pluteus cervinus</name>
    <dbReference type="NCBI Taxonomy" id="181527"/>
    <lineage>
        <taxon>Eukaryota</taxon>
        <taxon>Fungi</taxon>
        <taxon>Dikarya</taxon>
        <taxon>Basidiomycota</taxon>
        <taxon>Agaricomycotina</taxon>
        <taxon>Agaricomycetes</taxon>
        <taxon>Agaricomycetidae</taxon>
        <taxon>Agaricales</taxon>
        <taxon>Pluteineae</taxon>
        <taxon>Pluteaceae</taxon>
        <taxon>Pluteus</taxon>
    </lineage>
</organism>
<protein>
    <submittedName>
        <fullName evidence="1">Uncharacterized protein</fullName>
    </submittedName>
</protein>
<dbReference type="EMBL" id="ML208680">
    <property type="protein sequence ID" value="TFK61238.1"/>
    <property type="molecule type" value="Genomic_DNA"/>
</dbReference>
<proteinExistence type="predicted"/>
<reference evidence="1 2" key="1">
    <citation type="journal article" date="2019" name="Nat. Ecol. Evol.">
        <title>Megaphylogeny resolves global patterns of mushroom evolution.</title>
        <authorList>
            <person name="Varga T."/>
            <person name="Krizsan K."/>
            <person name="Foldi C."/>
            <person name="Dima B."/>
            <person name="Sanchez-Garcia M."/>
            <person name="Sanchez-Ramirez S."/>
            <person name="Szollosi G.J."/>
            <person name="Szarkandi J.G."/>
            <person name="Papp V."/>
            <person name="Albert L."/>
            <person name="Andreopoulos W."/>
            <person name="Angelini C."/>
            <person name="Antonin V."/>
            <person name="Barry K.W."/>
            <person name="Bougher N.L."/>
            <person name="Buchanan P."/>
            <person name="Buyck B."/>
            <person name="Bense V."/>
            <person name="Catcheside P."/>
            <person name="Chovatia M."/>
            <person name="Cooper J."/>
            <person name="Damon W."/>
            <person name="Desjardin D."/>
            <person name="Finy P."/>
            <person name="Geml J."/>
            <person name="Haridas S."/>
            <person name="Hughes K."/>
            <person name="Justo A."/>
            <person name="Karasinski D."/>
            <person name="Kautmanova I."/>
            <person name="Kiss B."/>
            <person name="Kocsube S."/>
            <person name="Kotiranta H."/>
            <person name="LaButti K.M."/>
            <person name="Lechner B.E."/>
            <person name="Liimatainen K."/>
            <person name="Lipzen A."/>
            <person name="Lukacs Z."/>
            <person name="Mihaltcheva S."/>
            <person name="Morgado L.N."/>
            <person name="Niskanen T."/>
            <person name="Noordeloos M.E."/>
            <person name="Ohm R.A."/>
            <person name="Ortiz-Santana B."/>
            <person name="Ovrebo C."/>
            <person name="Racz N."/>
            <person name="Riley R."/>
            <person name="Savchenko A."/>
            <person name="Shiryaev A."/>
            <person name="Soop K."/>
            <person name="Spirin V."/>
            <person name="Szebenyi C."/>
            <person name="Tomsovsky M."/>
            <person name="Tulloss R.E."/>
            <person name="Uehling J."/>
            <person name="Grigoriev I.V."/>
            <person name="Vagvolgyi C."/>
            <person name="Papp T."/>
            <person name="Martin F.M."/>
            <person name="Miettinen O."/>
            <person name="Hibbett D.S."/>
            <person name="Nagy L.G."/>
        </authorList>
    </citation>
    <scope>NUCLEOTIDE SEQUENCE [LARGE SCALE GENOMIC DNA]</scope>
    <source>
        <strain evidence="1 2">NL-1719</strain>
    </source>
</reference>
<keyword evidence="2" id="KW-1185">Reference proteome</keyword>